<evidence type="ECO:0000256" key="3">
    <source>
        <dbReference type="ARBA" id="ARBA00022898"/>
    </source>
</evidence>
<comment type="caution">
    <text evidence="6">The sequence shown here is derived from an EMBL/GenBank/DDBJ whole genome shotgun (WGS) entry which is preliminary data.</text>
</comment>
<feature type="signal peptide" evidence="4">
    <location>
        <begin position="1"/>
        <end position="17"/>
    </location>
</feature>
<dbReference type="Pfam" id="PF00291">
    <property type="entry name" value="PALP"/>
    <property type="match status" value="1"/>
</dbReference>
<dbReference type="PANTHER" id="PTHR43780:SF2">
    <property type="entry name" value="1-AMINOCYCLOPROPANE-1-CARBOXYLATE DEAMINASE-RELATED"/>
    <property type="match status" value="1"/>
</dbReference>
<keyword evidence="3" id="KW-0663">Pyridoxal phosphate</keyword>
<evidence type="ECO:0000259" key="5">
    <source>
        <dbReference type="Pfam" id="PF00291"/>
    </source>
</evidence>
<evidence type="ECO:0000256" key="2">
    <source>
        <dbReference type="ARBA" id="ARBA00008639"/>
    </source>
</evidence>
<name>A0AAV3Q0E1_LITER</name>
<accession>A0AAV3Q0E1</accession>
<dbReference type="InterPro" id="IPR001926">
    <property type="entry name" value="TrpB-like_PALP"/>
</dbReference>
<evidence type="ECO:0000256" key="4">
    <source>
        <dbReference type="SAM" id="SignalP"/>
    </source>
</evidence>
<evidence type="ECO:0000313" key="6">
    <source>
        <dbReference type="EMBL" id="GAA0155697.1"/>
    </source>
</evidence>
<keyword evidence="7" id="KW-1185">Reference proteome</keyword>
<evidence type="ECO:0000313" key="7">
    <source>
        <dbReference type="Proteomes" id="UP001454036"/>
    </source>
</evidence>
<evidence type="ECO:0000256" key="1">
    <source>
        <dbReference type="ARBA" id="ARBA00001933"/>
    </source>
</evidence>
<feature type="domain" description="Tryptophan synthase beta chain-like PALP" evidence="5">
    <location>
        <begin position="24"/>
        <end position="157"/>
    </location>
</feature>
<protein>
    <submittedName>
        <fullName evidence="6">Deaminase</fullName>
    </submittedName>
</protein>
<dbReference type="InterPro" id="IPR027278">
    <property type="entry name" value="ACCD_DCysDesulf"/>
</dbReference>
<reference evidence="6 7" key="1">
    <citation type="submission" date="2024-01" db="EMBL/GenBank/DDBJ databases">
        <title>The complete chloroplast genome sequence of Lithospermum erythrorhizon: insights into the phylogenetic relationship among Boraginaceae species and the maternal lineages of purple gromwells.</title>
        <authorList>
            <person name="Okada T."/>
            <person name="Watanabe K."/>
        </authorList>
    </citation>
    <scope>NUCLEOTIDE SEQUENCE [LARGE SCALE GENOMIC DNA]</scope>
</reference>
<feature type="chain" id="PRO_5043988342" evidence="4">
    <location>
        <begin position="18"/>
        <end position="233"/>
    </location>
</feature>
<sequence>MHLLTIFFSLLLALIDNDPGLTGNLLVERLVGAHIDLVSKEEYSQVGSMALTNILKEKLISEGRKPYVILVGESNSLGTWGYIEAIREIEQQVQIRKGETEFDDIVVVCGSGGTIAGLAIGSWLSSLKAKVTAYCVCDDPRYFYDYAQDLLDGIQANVNSRDIVNIVNIFTIGYMTFLWRSQFYHGRYLQSDIYDFSLAKGLGYAMNTSEELQFVKQVVEATGVILDPVYRYD</sequence>
<dbReference type="PANTHER" id="PTHR43780">
    <property type="entry name" value="1-AMINOCYCLOPROPANE-1-CARBOXYLATE DEAMINASE-RELATED"/>
    <property type="match status" value="1"/>
</dbReference>
<comment type="cofactor">
    <cofactor evidence="1">
        <name>pyridoxal 5'-phosphate</name>
        <dbReference type="ChEBI" id="CHEBI:597326"/>
    </cofactor>
</comment>
<dbReference type="EMBL" id="BAABME010018995">
    <property type="protein sequence ID" value="GAA0155697.1"/>
    <property type="molecule type" value="Genomic_DNA"/>
</dbReference>
<dbReference type="Gene3D" id="3.40.50.1100">
    <property type="match status" value="1"/>
</dbReference>
<proteinExistence type="inferred from homology"/>
<dbReference type="InterPro" id="IPR036052">
    <property type="entry name" value="TrpB-like_PALP_sf"/>
</dbReference>
<keyword evidence="4" id="KW-0732">Signal</keyword>
<comment type="similarity">
    <text evidence="2">Belongs to the ACC deaminase/D-cysteine desulfhydrase family.</text>
</comment>
<dbReference type="SUPFAM" id="SSF53686">
    <property type="entry name" value="Tryptophan synthase beta subunit-like PLP-dependent enzymes"/>
    <property type="match status" value="1"/>
</dbReference>
<gene>
    <name evidence="6" type="ORF">LIER_38135</name>
</gene>
<dbReference type="Proteomes" id="UP001454036">
    <property type="component" value="Unassembled WGS sequence"/>
</dbReference>
<dbReference type="AlphaFoldDB" id="A0AAV3Q0E1"/>
<dbReference type="GO" id="GO:0019148">
    <property type="term" value="F:D-cysteine desulfhydrase activity"/>
    <property type="evidence" value="ECO:0007669"/>
    <property type="project" value="TreeGrafter"/>
</dbReference>
<organism evidence="6 7">
    <name type="scientific">Lithospermum erythrorhizon</name>
    <name type="common">Purple gromwell</name>
    <name type="synonym">Lithospermum officinale var. erythrorhizon</name>
    <dbReference type="NCBI Taxonomy" id="34254"/>
    <lineage>
        <taxon>Eukaryota</taxon>
        <taxon>Viridiplantae</taxon>
        <taxon>Streptophyta</taxon>
        <taxon>Embryophyta</taxon>
        <taxon>Tracheophyta</taxon>
        <taxon>Spermatophyta</taxon>
        <taxon>Magnoliopsida</taxon>
        <taxon>eudicotyledons</taxon>
        <taxon>Gunneridae</taxon>
        <taxon>Pentapetalae</taxon>
        <taxon>asterids</taxon>
        <taxon>lamiids</taxon>
        <taxon>Boraginales</taxon>
        <taxon>Boraginaceae</taxon>
        <taxon>Boraginoideae</taxon>
        <taxon>Lithospermeae</taxon>
        <taxon>Lithospermum</taxon>
    </lineage>
</organism>